<evidence type="ECO:0000259" key="1">
    <source>
        <dbReference type="Pfam" id="PF00899"/>
    </source>
</evidence>
<reference evidence="2 3" key="1">
    <citation type="submission" date="2022-10" db="EMBL/GenBank/DDBJ databases">
        <title>The complete genomes of actinobacterial strains from the NBC collection.</title>
        <authorList>
            <person name="Joergensen T.S."/>
            <person name="Alvarez Arevalo M."/>
            <person name="Sterndorff E.B."/>
            <person name="Faurdal D."/>
            <person name="Vuksanovic O."/>
            <person name="Mourched A.-S."/>
            <person name="Charusanti P."/>
            <person name="Shaw S."/>
            <person name="Blin K."/>
            <person name="Weber T."/>
        </authorList>
    </citation>
    <scope>NUCLEOTIDE SEQUENCE [LARGE SCALE GENOMIC DNA]</scope>
    <source>
        <strain evidence="2 3">NBC 01752</strain>
    </source>
</reference>
<accession>A0ABZ1HPJ2</accession>
<keyword evidence="3" id="KW-1185">Reference proteome</keyword>
<protein>
    <submittedName>
        <fullName evidence="2">ThiF family adenylyltransferase</fullName>
    </submittedName>
</protein>
<feature type="domain" description="THIF-type NAD/FAD binding fold" evidence="1">
    <location>
        <begin position="19"/>
        <end position="145"/>
    </location>
</feature>
<dbReference type="InterPro" id="IPR035985">
    <property type="entry name" value="Ubiquitin-activating_enz"/>
</dbReference>
<gene>
    <name evidence="2" type="ORF">OHB35_48820</name>
</gene>
<proteinExistence type="predicted"/>
<dbReference type="SUPFAM" id="SSF69572">
    <property type="entry name" value="Activating enzymes of the ubiquitin-like proteins"/>
    <property type="match status" value="1"/>
</dbReference>
<dbReference type="Gene3D" id="3.40.50.720">
    <property type="entry name" value="NAD(P)-binding Rossmann-like Domain"/>
    <property type="match status" value="1"/>
</dbReference>
<dbReference type="Pfam" id="PF00899">
    <property type="entry name" value="ThiF"/>
    <property type="match status" value="1"/>
</dbReference>
<dbReference type="EMBL" id="CP109135">
    <property type="protein sequence ID" value="WSD20521.1"/>
    <property type="molecule type" value="Genomic_DNA"/>
</dbReference>
<dbReference type="InterPro" id="IPR000594">
    <property type="entry name" value="ThiF_NAD_FAD-bd"/>
</dbReference>
<sequence length="278" mass="29729">MPCAGSRSRGTLHMEGQAAAVVAIGTGSVGMIVVEALARTGIQNLSLFEFYTVEDVNLDRFLRATARDARLHRAKVDLAARTVHRAATAMNIRVTPHETSVTEPDGFAATDCDVIFSYVDRSWPRAALNLLANAHLILVVDGGIAVDARGGRLNGAWRAHVAMERDGLLDNPAYIKGSAPDHPLRRKENVFIVSASAAATQPNQFLTMITAPGGIPDSGLPPRHLGTWSVSEGRWLHRNPIADAEPGALILPRGRPPRIDGTRLAIAPAESIALITLP</sequence>
<name>A0ABZ1HPJ2_STRPH</name>
<evidence type="ECO:0000313" key="2">
    <source>
        <dbReference type="EMBL" id="WSD20521.1"/>
    </source>
</evidence>
<organism evidence="2 3">
    <name type="scientific">Streptomyces phaeochromogenes</name>
    <dbReference type="NCBI Taxonomy" id="1923"/>
    <lineage>
        <taxon>Bacteria</taxon>
        <taxon>Bacillati</taxon>
        <taxon>Actinomycetota</taxon>
        <taxon>Actinomycetes</taxon>
        <taxon>Kitasatosporales</taxon>
        <taxon>Streptomycetaceae</taxon>
        <taxon>Streptomyces</taxon>
        <taxon>Streptomyces phaeochromogenes group</taxon>
    </lineage>
</organism>
<evidence type="ECO:0000313" key="3">
    <source>
        <dbReference type="Proteomes" id="UP001340816"/>
    </source>
</evidence>
<dbReference type="RefSeq" id="WP_326762195.1">
    <property type="nucleotide sequence ID" value="NZ_CP109135.1"/>
</dbReference>
<dbReference type="Proteomes" id="UP001340816">
    <property type="component" value="Chromosome"/>
</dbReference>
<keyword evidence="2" id="KW-0548">Nucleotidyltransferase</keyword>
<dbReference type="GO" id="GO:0016779">
    <property type="term" value="F:nucleotidyltransferase activity"/>
    <property type="evidence" value="ECO:0007669"/>
    <property type="project" value="UniProtKB-KW"/>
</dbReference>
<keyword evidence="2" id="KW-0808">Transferase</keyword>